<proteinExistence type="predicted"/>
<reference evidence="1 2" key="1">
    <citation type="submission" date="2023-06" db="EMBL/GenBank/DDBJ databases">
        <title>Aquibacillus rhizosphaerae LR5S19.</title>
        <authorList>
            <person name="Sun J.-Q."/>
        </authorList>
    </citation>
    <scope>NUCLEOTIDE SEQUENCE [LARGE SCALE GENOMIC DNA]</scope>
    <source>
        <strain evidence="1 2">LR5S19</strain>
    </source>
</reference>
<evidence type="ECO:0000313" key="1">
    <source>
        <dbReference type="EMBL" id="MDL4840840.1"/>
    </source>
</evidence>
<dbReference type="EMBL" id="JASTZU010000034">
    <property type="protein sequence ID" value="MDL4840840.1"/>
    <property type="molecule type" value="Genomic_DNA"/>
</dbReference>
<protein>
    <submittedName>
        <fullName evidence="1">DUF2515 family protein</fullName>
    </submittedName>
</protein>
<dbReference type="Pfam" id="PF10720">
    <property type="entry name" value="DUF2515"/>
    <property type="match status" value="1"/>
</dbReference>
<dbReference type="Proteomes" id="UP001235343">
    <property type="component" value="Unassembled WGS sequence"/>
</dbReference>
<evidence type="ECO:0000313" key="2">
    <source>
        <dbReference type="Proteomes" id="UP001235343"/>
    </source>
</evidence>
<comment type="caution">
    <text evidence="1">The sequence shown here is derived from an EMBL/GenBank/DDBJ whole genome shotgun (WGS) entry which is preliminary data.</text>
</comment>
<dbReference type="InterPro" id="IPR019658">
    <property type="entry name" value="DUF2515"/>
</dbReference>
<name>A0ABT7L4P8_9BACI</name>
<keyword evidence="2" id="KW-1185">Reference proteome</keyword>
<sequence>MNIINKLETDYIHYIKKKTQQANKDNISRTMTYQKFYKIHPEIKWSFLASMVSRNAGWNMTDLKTSVYKSFLKPRVRKQLFSTYERANWLIFSDAYPQLLLYQISLHLNRPMFHLLSSFSVSTFMVNEWFHFWKYKNQQRLLTALIINEQNVIQSPVPKHPFYKHHVFMNWPYLLQDFFFMSVVLFPTRNGFIYATNVHDFTSLTKRIKLGKKLASILFHCDLYQDFYDFAVHTEHTGSRSDYQSYLKNSDGYPSPILRKVYPIITHQDKIRKDWFLNGGVKKKWWKPEIQLVEDNHWSVFCKKRKIINDFYKVKNKLKKTFA</sequence>
<accession>A0ABT7L4P8</accession>
<organism evidence="1 2">
    <name type="scientific">Aquibacillus rhizosphaerae</name>
    <dbReference type="NCBI Taxonomy" id="3051431"/>
    <lineage>
        <taxon>Bacteria</taxon>
        <taxon>Bacillati</taxon>
        <taxon>Bacillota</taxon>
        <taxon>Bacilli</taxon>
        <taxon>Bacillales</taxon>
        <taxon>Bacillaceae</taxon>
        <taxon>Aquibacillus</taxon>
    </lineage>
</organism>
<dbReference type="RefSeq" id="WP_285931985.1">
    <property type="nucleotide sequence ID" value="NZ_JASTZU010000034.1"/>
</dbReference>
<gene>
    <name evidence="1" type="ORF">QQS35_10290</name>
</gene>